<dbReference type="InterPro" id="IPR002305">
    <property type="entry name" value="aa-tRNA-synth_Ic"/>
</dbReference>
<dbReference type="PANTHER" id="PTHR43766:SF1">
    <property type="entry name" value="TRYPTOPHAN--TRNA LIGASE, MITOCHONDRIAL"/>
    <property type="match status" value="1"/>
</dbReference>
<keyword evidence="4 9" id="KW-0547">Nucleotide-binding</keyword>
<feature type="short sequence motif" description="'KMSKS' region" evidence="9">
    <location>
        <begin position="208"/>
        <end position="212"/>
    </location>
</feature>
<dbReference type="SUPFAM" id="SSF52374">
    <property type="entry name" value="Nucleotidylyl transferase"/>
    <property type="match status" value="1"/>
</dbReference>
<feature type="binding site" evidence="9">
    <location>
        <begin position="160"/>
        <end position="162"/>
    </location>
    <ligand>
        <name>ATP</name>
        <dbReference type="ChEBI" id="CHEBI:30616"/>
    </ligand>
</feature>
<evidence type="ECO:0000256" key="1">
    <source>
        <dbReference type="ARBA" id="ARBA00005594"/>
    </source>
</evidence>
<dbReference type="NCBIfam" id="TIGR00233">
    <property type="entry name" value="trpS"/>
    <property type="match status" value="1"/>
</dbReference>
<evidence type="ECO:0000313" key="12">
    <source>
        <dbReference type="Proteomes" id="UP000230961"/>
    </source>
</evidence>
<evidence type="ECO:0000256" key="7">
    <source>
        <dbReference type="ARBA" id="ARBA00023146"/>
    </source>
</evidence>
<dbReference type="InterPro" id="IPR014729">
    <property type="entry name" value="Rossmann-like_a/b/a_fold"/>
</dbReference>
<evidence type="ECO:0000256" key="6">
    <source>
        <dbReference type="ARBA" id="ARBA00022917"/>
    </source>
</evidence>
<dbReference type="InterPro" id="IPR001412">
    <property type="entry name" value="aa-tRNA-synth_I_CS"/>
</dbReference>
<dbReference type="Proteomes" id="UP000230961">
    <property type="component" value="Chromosome"/>
</dbReference>
<dbReference type="EMBL" id="CP007448">
    <property type="protein sequence ID" value="AHM71539.1"/>
    <property type="molecule type" value="Genomic_DNA"/>
</dbReference>
<comment type="subcellular location">
    <subcellularLocation>
        <location evidence="9">Cytoplasm</location>
    </subcellularLocation>
</comment>
<keyword evidence="5 9" id="KW-0067">ATP-binding</keyword>
<comment type="subunit">
    <text evidence="9">Homodimer.</text>
</comment>
<keyword evidence="6 9" id="KW-0648">Protein biosynthesis</keyword>
<dbReference type="Gene3D" id="1.10.240.10">
    <property type="entry name" value="Tyrosyl-Transfer RNA Synthetase"/>
    <property type="match status" value="1"/>
</dbReference>
<sequence length="347" mass="38712">MSKPTALTAVSDNPIKPIVFSGAQPSGELTIGNYMGALRQWVQMQDDYDCIYCIVDLHAITARQDPALLRKRTLDTLALYLACGIDPQKSTIFVQSHVPEHSQLGWALNCYTYFGELSRMTQFKDKSARYAENINAGLFDYPVLMAADILLYQTHQVPVGEDQKQHLELSRDIASRFNNLYGDIFKIPEPFIPKAGARVMSLQDPTKKMSKSDDNRNNVIELLEDPKSVVKKIKRAMTDSDEPAVIRYDTEKKAGVSNLLDILSGVTGQSIAELEAQFAGQMYGHLKGAVADAVSGMLSELQTRYHQYRQDEVFLQEVMREGAAKARGRAQETLAKVYDAIGFVAHP</sequence>
<keyword evidence="7 9" id="KW-0030">Aminoacyl-tRNA synthetase</keyword>
<keyword evidence="3 9" id="KW-0436">Ligase</keyword>
<dbReference type="PANTHER" id="PTHR43766">
    <property type="entry name" value="TRYPTOPHAN--TRNA LIGASE, MITOCHONDRIAL"/>
    <property type="match status" value="1"/>
</dbReference>
<dbReference type="FunFam" id="1.10.240.10:FF:000002">
    <property type="entry name" value="Tryptophan--tRNA ligase"/>
    <property type="match status" value="1"/>
</dbReference>
<feature type="binding site" evidence="9">
    <location>
        <position position="199"/>
    </location>
    <ligand>
        <name>ATP</name>
        <dbReference type="ChEBI" id="CHEBI:30616"/>
    </ligand>
</feature>
<feature type="binding site" evidence="9">
    <location>
        <begin position="24"/>
        <end position="26"/>
    </location>
    <ligand>
        <name>ATP</name>
        <dbReference type="ChEBI" id="CHEBI:30616"/>
    </ligand>
</feature>
<evidence type="ECO:0000256" key="5">
    <source>
        <dbReference type="ARBA" id="ARBA00022840"/>
    </source>
</evidence>
<dbReference type="InterPro" id="IPR002306">
    <property type="entry name" value="Trp-tRNA-ligase"/>
</dbReference>
<proteinExistence type="inferred from homology"/>
<dbReference type="GO" id="GO:0006436">
    <property type="term" value="P:tryptophanyl-tRNA aminoacylation"/>
    <property type="evidence" value="ECO:0007669"/>
    <property type="project" value="UniProtKB-UniRule"/>
</dbReference>
<dbReference type="CDD" id="cd00806">
    <property type="entry name" value="TrpRS_core"/>
    <property type="match status" value="1"/>
</dbReference>
<dbReference type="GO" id="GO:0005524">
    <property type="term" value="F:ATP binding"/>
    <property type="evidence" value="ECO:0007669"/>
    <property type="project" value="UniProtKB-UniRule"/>
</dbReference>
<dbReference type="AlphaFoldDB" id="A0A7U4GC86"/>
<evidence type="ECO:0000256" key="3">
    <source>
        <dbReference type="ARBA" id="ARBA00022598"/>
    </source>
</evidence>
<reference evidence="11 12" key="1">
    <citation type="submission" date="2017-11" db="EMBL/GenBank/DDBJ databases">
        <title>The complete genome sequence and comparative genome analysis of Yersinia enterocolitica strain LC20.</title>
        <authorList>
            <person name="Shi G."/>
            <person name="Su M."/>
            <person name="Liang J."/>
            <person name="Gu W."/>
            <person name="Xiao Y."/>
            <person name="Zhang Z."/>
            <person name="Qiu H."/>
            <person name="Duan R."/>
            <person name="Zhang Z."/>
            <person name="Li Y."/>
            <person name="Zhang X."/>
            <person name="Ling Y."/>
            <person name="Song L."/>
            <person name="Chen M."/>
            <person name="Zhao Y."/>
            <person name="Wu J."/>
            <person name="Jing H."/>
            <person name="Xiao J."/>
            <person name="Wang X."/>
        </authorList>
    </citation>
    <scope>NUCLEOTIDE SEQUENCE [LARGE SCALE GENOMIC DNA]</scope>
    <source>
        <strain evidence="11 12">LC20</strain>
    </source>
</reference>
<dbReference type="EC" id="6.1.1.2" evidence="9"/>
<feature type="binding site" evidence="9">
    <location>
        <begin position="32"/>
        <end position="33"/>
    </location>
    <ligand>
        <name>ATP</name>
        <dbReference type="ChEBI" id="CHEBI:30616"/>
    </ligand>
</feature>
<feature type="binding site" evidence="9">
    <location>
        <begin position="208"/>
        <end position="212"/>
    </location>
    <ligand>
        <name>ATP</name>
        <dbReference type="ChEBI" id="CHEBI:30616"/>
    </ligand>
</feature>
<evidence type="ECO:0000256" key="10">
    <source>
        <dbReference type="RuleBase" id="RU363036"/>
    </source>
</evidence>
<name>A0A7U4GC86_YEREN</name>
<accession>A0A7U4GC86</accession>
<gene>
    <name evidence="9 11" type="primary">trpS</name>
    <name evidence="11" type="ORF">LC20_00283</name>
</gene>
<evidence type="ECO:0000256" key="4">
    <source>
        <dbReference type="ARBA" id="ARBA00022741"/>
    </source>
</evidence>
<dbReference type="PRINTS" id="PR01039">
    <property type="entry name" value="TRNASYNTHTRP"/>
</dbReference>
<dbReference type="KEGG" id="yel:LC20_00283"/>
<dbReference type="GO" id="GO:0005829">
    <property type="term" value="C:cytosol"/>
    <property type="evidence" value="ECO:0007669"/>
    <property type="project" value="TreeGrafter"/>
</dbReference>
<evidence type="ECO:0000313" key="11">
    <source>
        <dbReference type="EMBL" id="AHM71539.1"/>
    </source>
</evidence>
<dbReference type="InterPro" id="IPR024109">
    <property type="entry name" value="Trp-tRNA-ligase_bac-type"/>
</dbReference>
<evidence type="ECO:0000256" key="8">
    <source>
        <dbReference type="ARBA" id="ARBA00049929"/>
    </source>
</evidence>
<protein>
    <recommendedName>
        <fullName evidence="9">Tryptophan--tRNA ligase</fullName>
        <ecNumber evidence="9">6.1.1.2</ecNumber>
    </recommendedName>
    <alternativeName>
        <fullName evidence="9">Tryptophanyl-tRNA synthetase</fullName>
        <shortName evidence="9">TrpRS</shortName>
    </alternativeName>
</protein>
<dbReference type="GO" id="GO:0004830">
    <property type="term" value="F:tryptophan-tRNA ligase activity"/>
    <property type="evidence" value="ECO:0007669"/>
    <property type="project" value="UniProtKB-UniRule"/>
</dbReference>
<organism evidence="11 12">
    <name type="scientific">Yersinia enterocolitica LC20</name>
    <dbReference type="NCBI Taxonomy" id="1443113"/>
    <lineage>
        <taxon>Bacteria</taxon>
        <taxon>Pseudomonadati</taxon>
        <taxon>Pseudomonadota</taxon>
        <taxon>Gammaproteobacteria</taxon>
        <taxon>Enterobacterales</taxon>
        <taxon>Yersiniaceae</taxon>
        <taxon>Yersinia</taxon>
    </lineage>
</organism>
<dbReference type="PROSITE" id="PS00178">
    <property type="entry name" value="AA_TRNA_LIGASE_I"/>
    <property type="match status" value="1"/>
</dbReference>
<comment type="function">
    <text evidence="9">Catalyzes the attachment of tryptophan to tRNA(Trp).</text>
</comment>
<dbReference type="Pfam" id="PF00579">
    <property type="entry name" value="tRNA-synt_1b"/>
    <property type="match status" value="1"/>
</dbReference>
<comment type="catalytic activity">
    <reaction evidence="8 9">
        <text>tRNA(Trp) + L-tryptophan + ATP = L-tryptophyl-tRNA(Trp) + AMP + diphosphate + H(+)</text>
        <dbReference type="Rhea" id="RHEA:24080"/>
        <dbReference type="Rhea" id="RHEA-COMP:9671"/>
        <dbReference type="Rhea" id="RHEA-COMP:9705"/>
        <dbReference type="ChEBI" id="CHEBI:15378"/>
        <dbReference type="ChEBI" id="CHEBI:30616"/>
        <dbReference type="ChEBI" id="CHEBI:33019"/>
        <dbReference type="ChEBI" id="CHEBI:57912"/>
        <dbReference type="ChEBI" id="CHEBI:78442"/>
        <dbReference type="ChEBI" id="CHEBI:78535"/>
        <dbReference type="ChEBI" id="CHEBI:456215"/>
        <dbReference type="EC" id="6.1.1.2"/>
    </reaction>
</comment>
<dbReference type="Gene3D" id="3.40.50.620">
    <property type="entry name" value="HUPs"/>
    <property type="match status" value="1"/>
</dbReference>
<comment type="similarity">
    <text evidence="1 9 10">Belongs to the class-I aminoacyl-tRNA synthetase family.</text>
</comment>
<evidence type="ECO:0000256" key="9">
    <source>
        <dbReference type="HAMAP-Rule" id="MF_00140"/>
    </source>
</evidence>
<keyword evidence="2 9" id="KW-0963">Cytoplasm</keyword>
<evidence type="ECO:0000256" key="2">
    <source>
        <dbReference type="ARBA" id="ARBA00022490"/>
    </source>
</evidence>
<dbReference type="HAMAP" id="MF_00140_B">
    <property type="entry name" value="Trp_tRNA_synth_B"/>
    <property type="match status" value="1"/>
</dbReference>
<feature type="short sequence motif" description="'HIGH' region" evidence="9">
    <location>
        <begin position="25"/>
        <end position="33"/>
    </location>
</feature>
<feature type="binding site" evidence="9">
    <location>
        <position position="148"/>
    </location>
    <ligand>
        <name>L-tryptophan</name>
        <dbReference type="ChEBI" id="CHEBI:57912"/>
    </ligand>
</feature>
<dbReference type="FunFam" id="3.40.50.620:FF:000024">
    <property type="entry name" value="Tryptophan--tRNA ligase"/>
    <property type="match status" value="1"/>
</dbReference>
<dbReference type="InterPro" id="IPR050203">
    <property type="entry name" value="Trp-tRNA_synthetase"/>
</dbReference>